<feature type="region of interest" description="Disordered" evidence="1">
    <location>
        <begin position="79"/>
        <end position="98"/>
    </location>
</feature>
<name>A0ABR1FFM7_9ASCO</name>
<keyword evidence="2" id="KW-0472">Membrane</keyword>
<dbReference type="RefSeq" id="XP_064771590.1">
    <property type="nucleotide sequence ID" value="XM_064915196.1"/>
</dbReference>
<dbReference type="Proteomes" id="UP001498771">
    <property type="component" value="Unassembled WGS sequence"/>
</dbReference>
<dbReference type="EMBL" id="JBBJBU010000001">
    <property type="protein sequence ID" value="KAK7208557.1"/>
    <property type="molecule type" value="Genomic_DNA"/>
</dbReference>
<feature type="compositionally biased region" description="Polar residues" evidence="1">
    <location>
        <begin position="304"/>
        <end position="327"/>
    </location>
</feature>
<sequence>MNLSTISAARELALEVPPGDPAAPVSSGAIRHCAVALVLRSRDLSERVNSLDALLRHVHDSTTEVLLIKRSTRDSDRWSGHVALPGGRRDPEDDSDLATAKREALEEVGIDLDKCALYVGPLKQRYVTAYWGGKIIMLMCTYVFFVNTPEPIELTLQESEVALAFWCPLTALASREAQCRFSRPVGKTAHLGRIPRLLQSYISSVIGNLEFAGIKIPKSCLDDPDAYPEMIMWGLTHSIMLDLFDIIYPDRKGTWPQLPVSSQLDTWLITELLGRKYFEISASGGMRADKAVWTPIVADKNAAASPQSTGGAPATSAQSTGGAPATSAQSIPASDLCSATGPQKVFVGYVRDRYFTVFKTAIGIAASVRFSLAAYVAFRIGKSLYRAMRYR</sequence>
<keyword evidence="2" id="KW-1133">Transmembrane helix</keyword>
<dbReference type="InterPro" id="IPR015797">
    <property type="entry name" value="NUDIX_hydrolase-like_dom_sf"/>
</dbReference>
<reference evidence="4 5" key="1">
    <citation type="submission" date="2024-03" db="EMBL/GenBank/DDBJ databases">
        <title>Genome-scale model development and genomic sequencing of the oleaginous clade Lipomyces.</title>
        <authorList>
            <consortium name="Lawrence Berkeley National Laboratory"/>
            <person name="Czajka J.J."/>
            <person name="Han Y."/>
            <person name="Kim J."/>
            <person name="Mondo S.J."/>
            <person name="Hofstad B.A."/>
            <person name="Robles A."/>
            <person name="Haridas S."/>
            <person name="Riley R."/>
            <person name="LaButti K."/>
            <person name="Pangilinan J."/>
            <person name="Andreopoulos W."/>
            <person name="Lipzen A."/>
            <person name="Yan J."/>
            <person name="Wang M."/>
            <person name="Ng V."/>
            <person name="Grigoriev I.V."/>
            <person name="Spatafora J.W."/>
            <person name="Magnuson J.K."/>
            <person name="Baker S.E."/>
            <person name="Pomraning K.R."/>
        </authorList>
    </citation>
    <scope>NUCLEOTIDE SEQUENCE [LARGE SCALE GENOMIC DNA]</scope>
    <source>
        <strain evidence="4 5">Phaff 52-87</strain>
    </source>
</reference>
<feature type="transmembrane region" description="Helical" evidence="2">
    <location>
        <begin position="361"/>
        <end position="381"/>
    </location>
</feature>
<dbReference type="PROSITE" id="PS51462">
    <property type="entry name" value="NUDIX"/>
    <property type="match status" value="1"/>
</dbReference>
<evidence type="ECO:0000256" key="1">
    <source>
        <dbReference type="SAM" id="MobiDB-lite"/>
    </source>
</evidence>
<protein>
    <submittedName>
        <fullName evidence="4">NUDIX hydrolase domain-like protein</fullName>
    </submittedName>
</protein>
<dbReference type="PANTHER" id="PTHR12992:SF44">
    <property type="entry name" value="NUDIX HYDROLASE DOMAIN-CONTAINING PROTEIN"/>
    <property type="match status" value="1"/>
</dbReference>
<feature type="region of interest" description="Disordered" evidence="1">
    <location>
        <begin position="303"/>
        <end position="327"/>
    </location>
</feature>
<evidence type="ECO:0000313" key="4">
    <source>
        <dbReference type="EMBL" id="KAK7208557.1"/>
    </source>
</evidence>
<organism evidence="4 5">
    <name type="scientific">Myxozyma melibiosi</name>
    <dbReference type="NCBI Taxonomy" id="54550"/>
    <lineage>
        <taxon>Eukaryota</taxon>
        <taxon>Fungi</taxon>
        <taxon>Dikarya</taxon>
        <taxon>Ascomycota</taxon>
        <taxon>Saccharomycotina</taxon>
        <taxon>Lipomycetes</taxon>
        <taxon>Lipomycetales</taxon>
        <taxon>Lipomycetaceae</taxon>
        <taxon>Myxozyma</taxon>
    </lineage>
</organism>
<dbReference type="Pfam" id="PF00293">
    <property type="entry name" value="NUDIX"/>
    <property type="match status" value="1"/>
</dbReference>
<dbReference type="InterPro" id="IPR000086">
    <property type="entry name" value="NUDIX_hydrolase_dom"/>
</dbReference>
<proteinExistence type="predicted"/>
<keyword evidence="2" id="KW-0812">Transmembrane</keyword>
<evidence type="ECO:0000313" key="5">
    <source>
        <dbReference type="Proteomes" id="UP001498771"/>
    </source>
</evidence>
<dbReference type="Gene3D" id="3.90.79.10">
    <property type="entry name" value="Nucleoside Triphosphate Pyrophosphohydrolase"/>
    <property type="match status" value="1"/>
</dbReference>
<gene>
    <name evidence="4" type="ORF">BZA70DRAFT_54127</name>
</gene>
<dbReference type="InterPro" id="IPR045121">
    <property type="entry name" value="CoAse"/>
</dbReference>
<comment type="caution">
    <text evidence="4">The sequence shown here is derived from an EMBL/GenBank/DDBJ whole genome shotgun (WGS) entry which is preliminary data.</text>
</comment>
<dbReference type="SUPFAM" id="SSF55811">
    <property type="entry name" value="Nudix"/>
    <property type="match status" value="1"/>
</dbReference>
<accession>A0ABR1FFM7</accession>
<keyword evidence="5" id="KW-1185">Reference proteome</keyword>
<evidence type="ECO:0000259" key="3">
    <source>
        <dbReference type="PROSITE" id="PS51462"/>
    </source>
</evidence>
<dbReference type="GeneID" id="90040708"/>
<evidence type="ECO:0000256" key="2">
    <source>
        <dbReference type="SAM" id="Phobius"/>
    </source>
</evidence>
<dbReference type="CDD" id="cd03426">
    <property type="entry name" value="NUDIX_CoAse_Nudt7"/>
    <property type="match status" value="1"/>
</dbReference>
<dbReference type="PANTHER" id="PTHR12992">
    <property type="entry name" value="NUDIX HYDROLASE"/>
    <property type="match status" value="1"/>
</dbReference>
<feature type="domain" description="Nudix hydrolase" evidence="3">
    <location>
        <begin position="30"/>
        <end position="191"/>
    </location>
</feature>